<protein>
    <submittedName>
        <fullName evidence="2">Uncharacterized protein</fullName>
    </submittedName>
</protein>
<dbReference type="AlphaFoldDB" id="A0AAV9VCL1"/>
<evidence type="ECO:0000313" key="3">
    <source>
        <dbReference type="Proteomes" id="UP001375240"/>
    </source>
</evidence>
<proteinExistence type="predicted"/>
<sequence length="220" mass="24368">MAEPNVLDYPANQAFHCFRDEITGVCPIWPHPYCVFPPSVLRRNNWRPIDSQIIPLESSPLVPNPAASSLASDHPEYIHHFPVASAPSLNSTPFVTTTTRFNNPRMNTLPARLRQGPGYRSASGPKRPIAHSHLPDGGWLFFTPARVPTKWMLGKKVQQVTPPRPDSPLKFIAPATAGPASEKPKLENCIQTTKMQQGSRVVVKAAEPKIDFNLHDDAMV</sequence>
<name>A0AAV9VCL1_9PEZI</name>
<evidence type="ECO:0000313" key="2">
    <source>
        <dbReference type="EMBL" id="KAK6359293.1"/>
    </source>
</evidence>
<organism evidence="2 3">
    <name type="scientific">Orbilia brochopaga</name>
    <dbReference type="NCBI Taxonomy" id="3140254"/>
    <lineage>
        <taxon>Eukaryota</taxon>
        <taxon>Fungi</taxon>
        <taxon>Dikarya</taxon>
        <taxon>Ascomycota</taxon>
        <taxon>Pezizomycotina</taxon>
        <taxon>Orbiliomycetes</taxon>
        <taxon>Orbiliales</taxon>
        <taxon>Orbiliaceae</taxon>
        <taxon>Orbilia</taxon>
    </lineage>
</organism>
<accession>A0AAV9VCL1</accession>
<comment type="caution">
    <text evidence="2">The sequence shown here is derived from an EMBL/GenBank/DDBJ whole genome shotgun (WGS) entry which is preliminary data.</text>
</comment>
<dbReference type="EMBL" id="JAVHNQ010000001">
    <property type="protein sequence ID" value="KAK6359293.1"/>
    <property type="molecule type" value="Genomic_DNA"/>
</dbReference>
<keyword evidence="3" id="KW-1185">Reference proteome</keyword>
<feature type="region of interest" description="Disordered" evidence="1">
    <location>
        <begin position="99"/>
        <end position="125"/>
    </location>
</feature>
<dbReference type="Proteomes" id="UP001375240">
    <property type="component" value="Unassembled WGS sequence"/>
</dbReference>
<gene>
    <name evidence="2" type="ORF">TWF696_000455</name>
</gene>
<reference evidence="2 3" key="1">
    <citation type="submission" date="2019-10" db="EMBL/GenBank/DDBJ databases">
        <authorList>
            <person name="Palmer J.M."/>
        </authorList>
    </citation>
    <scope>NUCLEOTIDE SEQUENCE [LARGE SCALE GENOMIC DNA]</scope>
    <source>
        <strain evidence="2 3">TWF696</strain>
    </source>
</reference>
<evidence type="ECO:0000256" key="1">
    <source>
        <dbReference type="SAM" id="MobiDB-lite"/>
    </source>
</evidence>